<evidence type="ECO:0000313" key="2">
    <source>
        <dbReference type="Proteomes" id="UP000002724"/>
    </source>
</evidence>
<dbReference type="HOGENOM" id="CLU_2082602_0_0_10"/>
<accession>B4SF33</accession>
<dbReference type="KEGG" id="pph:Ppha_0893"/>
<evidence type="ECO:0000313" key="1">
    <source>
        <dbReference type="EMBL" id="ACF43180.1"/>
    </source>
</evidence>
<keyword evidence="2" id="KW-1185">Reference proteome</keyword>
<organism evidence="1 2">
    <name type="scientific">Pelodictyon phaeoclathratiforme (strain DSM 5477 / BU-1)</name>
    <dbReference type="NCBI Taxonomy" id="324925"/>
    <lineage>
        <taxon>Bacteria</taxon>
        <taxon>Pseudomonadati</taxon>
        <taxon>Chlorobiota</taxon>
        <taxon>Chlorobiia</taxon>
        <taxon>Chlorobiales</taxon>
        <taxon>Chlorobiaceae</taxon>
        <taxon>Chlorobium/Pelodictyon group</taxon>
        <taxon>Pelodictyon</taxon>
    </lineage>
</organism>
<dbReference type="InterPro" id="IPR055727">
    <property type="entry name" value="DUF7303"/>
</dbReference>
<dbReference type="RefSeq" id="WP_012507675.1">
    <property type="nucleotide sequence ID" value="NC_011060.1"/>
</dbReference>
<dbReference type="Proteomes" id="UP000002724">
    <property type="component" value="Chromosome"/>
</dbReference>
<dbReference type="Pfam" id="PF23978">
    <property type="entry name" value="DUF7303"/>
    <property type="match status" value="1"/>
</dbReference>
<name>B4SF33_PELPB</name>
<dbReference type="EMBL" id="CP001110">
    <property type="protein sequence ID" value="ACF43180.1"/>
    <property type="molecule type" value="Genomic_DNA"/>
</dbReference>
<reference evidence="1 2" key="1">
    <citation type="submission" date="2008-06" db="EMBL/GenBank/DDBJ databases">
        <title>Complete sequence of Pelodictyon phaeoclathratiforme BU-1.</title>
        <authorList>
            <consortium name="US DOE Joint Genome Institute"/>
            <person name="Lucas S."/>
            <person name="Copeland A."/>
            <person name="Lapidus A."/>
            <person name="Glavina del Rio T."/>
            <person name="Dalin E."/>
            <person name="Tice H."/>
            <person name="Bruce D."/>
            <person name="Goodwin L."/>
            <person name="Pitluck S."/>
            <person name="Schmutz J."/>
            <person name="Larimer F."/>
            <person name="Land M."/>
            <person name="Hauser L."/>
            <person name="Kyrpides N."/>
            <person name="Mikhailova N."/>
            <person name="Liu Z."/>
            <person name="Li T."/>
            <person name="Zhao F."/>
            <person name="Overmann J."/>
            <person name="Bryant D.A."/>
            <person name="Richardson P."/>
        </authorList>
    </citation>
    <scope>NUCLEOTIDE SEQUENCE [LARGE SCALE GENOMIC DNA]</scope>
    <source>
        <strain evidence="2">DSM 5477 / BU-1</strain>
    </source>
</reference>
<dbReference type="AlphaFoldDB" id="B4SF33"/>
<gene>
    <name evidence="1" type="ordered locus">Ppha_0893</name>
</gene>
<dbReference type="STRING" id="324925.Ppha_0893"/>
<protein>
    <submittedName>
        <fullName evidence="1">Uncharacterized protein</fullName>
    </submittedName>
</protein>
<sequence>MSETQFTFEPLIKATRNTGSRTSSYPFDAMPEPTAEGHYATWYSPVGEDTVKKVQSAVGAINRKYSEETGEIKISTKTGKEIPVLRPIRKYSVTVRYVPKEAEEFAGEPYAIVQRIK</sequence>
<proteinExistence type="predicted"/>